<dbReference type="GeneID" id="85162650"/>
<organism evidence="1 2">
    <name type="scientific">Kluyvera ascorbata</name>
    <dbReference type="NCBI Taxonomy" id="51288"/>
    <lineage>
        <taxon>Bacteria</taxon>
        <taxon>Pseudomonadati</taxon>
        <taxon>Pseudomonadota</taxon>
        <taxon>Gammaproteobacteria</taxon>
        <taxon>Enterobacterales</taxon>
        <taxon>Enterobacteriaceae</taxon>
        <taxon>Kluyvera</taxon>
    </lineage>
</organism>
<dbReference type="EMBL" id="JAZKKV010000001">
    <property type="protein sequence ID" value="MEE9654190.1"/>
    <property type="molecule type" value="Genomic_DNA"/>
</dbReference>
<comment type="caution">
    <text evidence="1">The sequence shown here is derived from an EMBL/GenBank/DDBJ whole genome shotgun (WGS) entry which is preliminary data.</text>
</comment>
<gene>
    <name evidence="1" type="ORF">V4836_08480</name>
</gene>
<protein>
    <submittedName>
        <fullName evidence="1">Uncharacterized protein</fullName>
    </submittedName>
</protein>
<sequence length="149" mass="16514">MKIHAITIIALLSFPIITHSALQEREYNTWYSKDAILYDMTQTSDGFPVMLSISQPGRSGANMVVSYLSEGTCADSSRALNVNGKDIPAKYSCVPVGKNKIEHFAVKNAEQVNEMVSRLNSDFTLLLQNDIKVWAANIKSPKYGVAPRF</sequence>
<name>A0AB35X4J5_9ENTR</name>
<dbReference type="RefSeq" id="WP_248537274.1">
    <property type="nucleotide sequence ID" value="NZ_CP096201.1"/>
</dbReference>
<accession>A0AB35X4J5</accession>
<proteinExistence type="predicted"/>
<dbReference type="Proteomes" id="UP001331691">
    <property type="component" value="Unassembled WGS sequence"/>
</dbReference>
<evidence type="ECO:0000313" key="1">
    <source>
        <dbReference type="EMBL" id="MEE9654190.1"/>
    </source>
</evidence>
<keyword evidence="2" id="KW-1185">Reference proteome</keyword>
<dbReference type="AlphaFoldDB" id="A0AB35X4J5"/>
<reference evidence="1 2" key="1">
    <citation type="submission" date="2023-10" db="EMBL/GenBank/DDBJ databases">
        <title>Wastewater isolates of ESBL- and carbapenemase-producing Gram-negative bacteria from New Zealand.</title>
        <authorList>
            <person name="Straub C."/>
            <person name="Weaver L."/>
            <person name="Cornelius A."/>
            <person name="Mcgill E."/>
            <person name="Dyet K."/>
            <person name="White L."/>
            <person name="Pattis I."/>
        </authorList>
    </citation>
    <scope>NUCLEOTIDE SEQUENCE [LARGE SCALE GENOMIC DNA]</scope>
    <source>
        <strain evidence="1 2">ESBL09</strain>
    </source>
</reference>
<evidence type="ECO:0000313" key="2">
    <source>
        <dbReference type="Proteomes" id="UP001331691"/>
    </source>
</evidence>